<feature type="compositionally biased region" description="Pro residues" evidence="1">
    <location>
        <begin position="1207"/>
        <end position="1224"/>
    </location>
</feature>
<dbReference type="Proteomes" id="UP000002139">
    <property type="component" value="Chromosome"/>
</dbReference>
<dbReference type="STRING" id="448385.sce6122"/>
<feature type="domain" description="HTH cro/C1-type" evidence="2">
    <location>
        <begin position="2050"/>
        <end position="2071"/>
    </location>
</feature>
<dbReference type="Pfam" id="PF01476">
    <property type="entry name" value="LysM"/>
    <property type="match status" value="1"/>
</dbReference>
<organism evidence="3 4">
    <name type="scientific">Sorangium cellulosum (strain So ce56)</name>
    <name type="common">Polyangium cellulosum (strain So ce56)</name>
    <dbReference type="NCBI Taxonomy" id="448385"/>
    <lineage>
        <taxon>Bacteria</taxon>
        <taxon>Pseudomonadati</taxon>
        <taxon>Myxococcota</taxon>
        <taxon>Polyangia</taxon>
        <taxon>Polyangiales</taxon>
        <taxon>Polyangiaceae</taxon>
        <taxon>Sorangium</taxon>
    </lineage>
</organism>
<dbReference type="CDD" id="cd00118">
    <property type="entry name" value="LysM"/>
    <property type="match status" value="1"/>
</dbReference>
<feature type="region of interest" description="Disordered" evidence="1">
    <location>
        <begin position="3252"/>
        <end position="3321"/>
    </location>
</feature>
<gene>
    <name evidence="3" type="ordered locus">sce6122</name>
</gene>
<dbReference type="RefSeq" id="WP_012238745.1">
    <property type="nucleotide sequence ID" value="NC_010162.1"/>
</dbReference>
<evidence type="ECO:0000313" key="4">
    <source>
        <dbReference type="Proteomes" id="UP000002139"/>
    </source>
</evidence>
<accession>A9GG73</accession>
<feature type="region of interest" description="Disordered" evidence="1">
    <location>
        <begin position="1205"/>
        <end position="1224"/>
    </location>
</feature>
<sequence length="3321" mass="350244">MGLPELATRLRALASSGGVTLDRATLTTGTGLTLPDTYDALVRAAYGLVAGESWVLSVKPGDIPDPSGNELRITAGTSTFTRLKLNSVALDLRFTVDAGSAALKVTAEIALPGDWKFTSSFPLMGGYPFDSVPYETPAFVFASEHVDSYKAAPATVALDAGLNFASRLRIEGVLAQIRRFVSLSQDTFPFFGPIDVTASNVIPALSARARLAGTLVALGPLRVSSPFVELRVQYGAKTGRRTVVFVFGMQLEIGPGVSVEFTALIFEKPIEMVIGVAATPDHAMTPDALFALVGGQSWGDAVPGPLRSALQSVAFKDLEARTTIATPPALTTLTTRVGSTRPLQLFDQFTLDEFDVIWVLERDGDTWDSRLQFVAWFKFYPELFEGEFVIGISTDLQIWGSYAGSVSLAKLLSTITHGAVSPPSSTDFTLTDFSVALDIPRKSFSLDVAGSGTFDPLGSGLLVLDSVEFSISSNASTAGRTYGASLSAVLAMAGLPLGVTATYATGAGWDFLAAMPAGATVSLQDFLQRLFPDAAVPPFLEHVGLSNARLAAHTGGGAPGSIDTSATIQLRDVGLGPLGTYTLIANFHLQHVGGDAPTTSAGFSFATTLPGIGARVTIGYAFTSGASKVVSVTWGAFEADYDITESLLTFSVGEATLGGLLGQIVGLLLGDDGYRLPPPWSALNELSLRGLEIVYDLNAKTVSVDYSLPSPIHLGFLTINGLSIQKKERVMVAFDATFVGGQKVPAFDPLDKPPDVPGGAPIDLRLLALGQRVTVPGIETSKNIDAAIRLLASFTGTPGSGLPVGPVFSASSPWLIGLHLLVMGATVELEIVFVDPLLYGLRVALNGEKAGPFKGLDFEILYKRVTDTIGVYQIRLTLPDKMRFLQFGALAITLPIVGLDIYTNGDFKIDFGFPWNMDFSRSFGVQYFPFTGAGGFYFAKLSGATQTAIGKPSVPGTFDPVIQFGVGLQLGLGKDISAGVLEAGISITVFGIVEGILARWVPASMTGTAHASDALAPARALVATDDDPNASHDVGKAYYYKLSGTLGIIGTVYGSIDFAIIKASLNLTIIISLQAVIEAHQPLLVAITASVDVSLSVSIDLGLFSITIHLSFTTTIRESFTLGKATGAPWGTLGPPPPALLAERAAMAAHVAAPDFRALAALAAADDDRAEVDLTFVMHPSVASDPSDATTARGKLAAMLYLDAPDPTSPPPPLPPPNQPLPPAPTSFERFAEAVFLWVVASFGGAGTTRRAFLETTVTRARIAAAYAYLTGTTDKRPISYDDDIVPGLYPHLKFVVKAGQSVQNAAPFPVLPELRLVAGDINRRFGDGLAVGDDYLGALRAYFEQLAARYQNDLQKKYNGGPPAPQRMTARTSAQTSYAAAIFEDVVLMLARGMTKAALDVMDAYAYPYGGRRLSDIVGDFFALGNPLTVAQLAEANKTVPFTAGVSLALARVHYQFAAGDTFASVITRFGVTDAAAVLSDAANAAQGGVLRPGVQLASGALSYTTRPGDTFARIATGEAGWGYAALADALKAAPDAILPLSLLVLPAVRYTTAEEDTLTGVANSFGLDPADVAGAAADVPHLYADPDGKLELSVPDLIALSPAMVLGRMRSKEAAANLAGANARFLLYGMRPPSPVAGTPPLGAPAALYELDAQQIDLPPVDQATLSIDAAQPWIDFSGGPSPLSVQLDITSAKSLAGQFTGVVTAQGVPAHVDSITPLPTFHDDPRRFTLRRTALVQAAEPIAYPFDGNTASAAATPRLWFVPDAMARALAEPKRLLPAFTLEATSAGNPPEKTAPQRYGWATVVDVEIKRQASLPDTYEVFGSDEAGTALLEALITPGAKAAIAGIALLTGANATGQVPTGYTDAGLSKVRAYLVKTNLSTETNPRAARGALAARAQPKLTGILNDPLDFVRLLWEASVTRSGGFSLTYRREDGTGLPASIFAQGESATITFMILHAADGDVVHRGANAVLVGDGFDPARYNLAAVSAALLVDYVAQGTESLDDIVAAYRIPVTSLGVAAARARLSPSATLTIGGIVHQVRGPTKGNPATETLAQIAQAYGVTAQQIEDLNPGVSFDPLAARTLLRIPDISRTGAQFASLSALTDAFGVDAGALALTNRALPSIFAASSVNAPNTFTFDDQLVDRVPTLPPGNVGFVFTRDNPGSGGDPATALAAQFNLLGFAVAENVAFNPTADALPLGPTLETGAATRAELHAFADAPSWKYTQVLYVAAAAKGAKAGDPYAGAGSYVQIAFHLRDMFGNLAASAITEPSLAPPQPLNDAPLRVAYTDALLGPGSWPSVGAEYRFCRPEGTSRRVLSLAFTFDASRYTPDSPPSPSHDPNDVPAWQQRALADQVAFQTVARQLSAPGVSLYVSTTMDGGAAHGLDAAAFAAFARSAADYLAGVADGKTPPLPVVPKAEFDVAPSNPADIFALEVSIVVERPASQVDTAFVGTAAERISTLVSPRAAAKEGAETQALAAFARDLEAAYVDGDVFLKVASGRSQRDTADAPTVWIVRLRTKPGSPADPGIGFAATGPARYYAPRPLANVLISRGDVPILAYDPRTGVDWDSPKETAFSGIAMDTWGRTALAALDRFLSPDVAGAAFLIDYVDPEENGYLQKLLQVKADLAADIAQTLEPILQIPPLDPDDPAPLDDASETMRQQILAKAENAYIVSAICQFRADVSSKYVNDPEKDLYAPRFYGSIGAALGPAPGGAAGSAPESRPWSFTVARPVLAPKGAFVTTALTVVDPTAQSHLPLELDFKLSNIEHDISKGVDGEYLASSWLAFVIPFDREPPQAPRVDTQIGAVDIPVVLRVIPPAPSLVAQDALPTPDDSQDLVKAFEDAKRWSYAFTYEKDVVAQDTIDCSVSFNLDDVSPPGALGARQLDLFDHLARFVSVWPDMLRTMIDVLVPEKIDLDPASDAYKRARKLVGDFYKLLEPMPAAWALWQARLERRRLLAARVAGPQVSEFAFSVQEQDVDGLLVARRTLGKSTAQVWDSAAKQLVPLPPPQLTIDDGATVWTATPYGSPDPELFKFTSDGQTLTYQAAEGLRQRRPIFSGLAGGLDIAAYQNGWSAVQVSRNRDLVRDAQGKTIPTTLDFIYATPEIRFASRVTPMLLRARVFDVAALSSPPLQTLATHIQRVLALLFEGTAPGTEQLVRLDGEYAQTIGAGLPPAVAPIFLGVPTRITLDGATTLAENAAGYVGRWFAENNPADGSFHFTLTLFPTLSSSRLPLLQMTQLSLARKDVSGLPGRPRGGAPEPPAGARGERRRQKKQSSPRQKESPAARSGKPPGPEERLDDAAEKQPGARPKKRS</sequence>
<dbReference type="Gene3D" id="3.10.350.10">
    <property type="entry name" value="LysM domain"/>
    <property type="match status" value="1"/>
</dbReference>
<dbReference type="eggNOG" id="COG1388">
    <property type="taxonomic scope" value="Bacteria"/>
</dbReference>
<reference evidence="3 4" key="1">
    <citation type="journal article" date="2007" name="Nat. Biotechnol.">
        <title>Complete genome sequence of the myxobacterium Sorangium cellulosum.</title>
        <authorList>
            <person name="Schneiker S."/>
            <person name="Perlova O."/>
            <person name="Kaiser O."/>
            <person name="Gerth K."/>
            <person name="Alici A."/>
            <person name="Altmeyer M.O."/>
            <person name="Bartels D."/>
            <person name="Bekel T."/>
            <person name="Beyer S."/>
            <person name="Bode E."/>
            <person name="Bode H.B."/>
            <person name="Bolten C.J."/>
            <person name="Choudhuri J.V."/>
            <person name="Doss S."/>
            <person name="Elnakady Y.A."/>
            <person name="Frank B."/>
            <person name="Gaigalat L."/>
            <person name="Goesmann A."/>
            <person name="Groeger C."/>
            <person name="Gross F."/>
            <person name="Jelsbak L."/>
            <person name="Jelsbak L."/>
            <person name="Kalinowski J."/>
            <person name="Kegler C."/>
            <person name="Knauber T."/>
            <person name="Konietzny S."/>
            <person name="Kopp M."/>
            <person name="Krause L."/>
            <person name="Krug D."/>
            <person name="Linke B."/>
            <person name="Mahmud T."/>
            <person name="Martinez-Arias R."/>
            <person name="McHardy A.C."/>
            <person name="Merai M."/>
            <person name="Meyer F."/>
            <person name="Mormann S."/>
            <person name="Munoz-Dorado J."/>
            <person name="Perez J."/>
            <person name="Pradella S."/>
            <person name="Rachid S."/>
            <person name="Raddatz G."/>
            <person name="Rosenau F."/>
            <person name="Rueckert C."/>
            <person name="Sasse F."/>
            <person name="Scharfe M."/>
            <person name="Schuster S.C."/>
            <person name="Suen G."/>
            <person name="Treuner-Lange A."/>
            <person name="Velicer G.J."/>
            <person name="Vorholter F.-J."/>
            <person name="Weissman K.J."/>
            <person name="Welch R.D."/>
            <person name="Wenzel S.C."/>
            <person name="Whitworth D.E."/>
            <person name="Wilhelm S."/>
            <person name="Wittmann C."/>
            <person name="Bloecker H."/>
            <person name="Puehler A."/>
            <person name="Mueller R."/>
        </authorList>
    </citation>
    <scope>NUCLEOTIDE SEQUENCE [LARGE SCALE GENOMIC DNA]</scope>
    <source>
        <strain evidence="4">So ce56</strain>
    </source>
</reference>
<protein>
    <recommendedName>
        <fullName evidence="2">HTH cro/C1-type domain-containing protein</fullName>
    </recommendedName>
</protein>
<dbReference type="PROSITE" id="PS50943">
    <property type="entry name" value="HTH_CROC1"/>
    <property type="match status" value="1"/>
</dbReference>
<evidence type="ECO:0000256" key="1">
    <source>
        <dbReference type="SAM" id="MobiDB-lite"/>
    </source>
</evidence>
<dbReference type="InterPro" id="IPR018392">
    <property type="entry name" value="LysM"/>
</dbReference>
<dbReference type="OrthoDB" id="580741at2"/>
<dbReference type="InterPro" id="IPR036779">
    <property type="entry name" value="LysM_dom_sf"/>
</dbReference>
<feature type="compositionally biased region" description="Basic and acidic residues" evidence="1">
    <location>
        <begin position="3300"/>
        <end position="3310"/>
    </location>
</feature>
<keyword evidence="4" id="KW-1185">Reference proteome</keyword>
<proteinExistence type="predicted"/>
<dbReference type="KEGG" id="scl:sce6122"/>
<dbReference type="EMBL" id="AM746676">
    <property type="protein sequence ID" value="CAN96288.1"/>
    <property type="molecule type" value="Genomic_DNA"/>
</dbReference>
<dbReference type="HOGENOM" id="CLU_000161_0_0_7"/>
<name>A9GG73_SORC5</name>
<evidence type="ECO:0000313" key="3">
    <source>
        <dbReference type="EMBL" id="CAN96288.1"/>
    </source>
</evidence>
<dbReference type="InterPro" id="IPR001387">
    <property type="entry name" value="Cro/C1-type_HTH"/>
</dbReference>
<evidence type="ECO:0000259" key="2">
    <source>
        <dbReference type="PROSITE" id="PS50943"/>
    </source>
</evidence>
<dbReference type="BioCyc" id="SCEL448385:SCE_RS31470-MONOMER"/>